<evidence type="ECO:0000313" key="5">
    <source>
        <dbReference type="Proteomes" id="UP000002408"/>
    </source>
</evidence>
<dbReference type="eggNOG" id="arCOG03646">
    <property type="taxonomic scope" value="Archaea"/>
</dbReference>
<proteinExistence type="inferred from homology"/>
<protein>
    <submittedName>
        <fullName evidence="4">Exonuclease VII, small subunit</fullName>
    </submittedName>
</protein>
<dbReference type="KEGG" id="mbn:Mboo_1894"/>
<dbReference type="HOGENOM" id="CLU_145918_3_2_2"/>
<dbReference type="InterPro" id="IPR003761">
    <property type="entry name" value="Exonuc_VII_S"/>
</dbReference>
<name>A7I9J8_METB6</name>
<dbReference type="PIRSF" id="PIRSF006488">
    <property type="entry name" value="Exonuc_VII_S"/>
    <property type="match status" value="1"/>
</dbReference>
<reference evidence="5" key="1">
    <citation type="journal article" date="2015" name="Microbiology">
        <title>Genome of Methanoregula boonei 6A8 reveals adaptations to oligotrophic peatland environments.</title>
        <authorList>
            <person name="Braeuer S."/>
            <person name="Cadillo-Quiroz H."/>
            <person name="Kyrpides N."/>
            <person name="Woyke T."/>
            <person name="Goodwin L."/>
            <person name="Detter C."/>
            <person name="Podell S."/>
            <person name="Yavitt J.B."/>
            <person name="Zinder S.H."/>
        </authorList>
    </citation>
    <scope>NUCLEOTIDE SEQUENCE [LARGE SCALE GENOMIC DNA]</scope>
    <source>
        <strain evidence="5">DSM 21154 / JCM 14090 / 6A8</strain>
    </source>
</reference>
<dbReference type="AlphaFoldDB" id="A7I9J8"/>
<sequence>MWTMTGTYEEKIEELRQIIAKIEDGTTSLDESMKLYEQGAALVKQCETLLADAEEKITTLARGA</sequence>
<dbReference type="GO" id="GO:0008855">
    <property type="term" value="F:exodeoxyribonuclease VII activity"/>
    <property type="evidence" value="ECO:0007669"/>
    <property type="project" value="InterPro"/>
</dbReference>
<keyword evidence="5" id="KW-1185">Reference proteome</keyword>
<dbReference type="GO" id="GO:0009318">
    <property type="term" value="C:exodeoxyribonuclease VII complex"/>
    <property type="evidence" value="ECO:0007669"/>
    <property type="project" value="InterPro"/>
</dbReference>
<evidence type="ECO:0000313" key="4">
    <source>
        <dbReference type="EMBL" id="ABS56409.1"/>
    </source>
</evidence>
<evidence type="ECO:0000256" key="1">
    <source>
        <dbReference type="ARBA" id="ARBA00022490"/>
    </source>
</evidence>
<keyword evidence="3" id="KW-0378">Hydrolase</keyword>
<dbReference type="GO" id="GO:0006308">
    <property type="term" value="P:DNA catabolic process"/>
    <property type="evidence" value="ECO:0007669"/>
    <property type="project" value="InterPro"/>
</dbReference>
<keyword evidence="2" id="KW-0540">Nuclease</keyword>
<organism evidence="4 5">
    <name type="scientific">Methanoregula boonei (strain DSM 21154 / JCM 14090 / 6A8)</name>
    <dbReference type="NCBI Taxonomy" id="456442"/>
    <lineage>
        <taxon>Archaea</taxon>
        <taxon>Methanobacteriati</taxon>
        <taxon>Methanobacteriota</taxon>
        <taxon>Stenosarchaea group</taxon>
        <taxon>Methanomicrobia</taxon>
        <taxon>Methanomicrobiales</taxon>
        <taxon>Methanoregulaceae</taxon>
        <taxon>Methanoregula</taxon>
    </lineage>
</organism>
<keyword evidence="1" id="KW-0963">Cytoplasm</keyword>
<dbReference type="SUPFAM" id="SSF116842">
    <property type="entry name" value="XseB-like"/>
    <property type="match status" value="1"/>
</dbReference>
<gene>
    <name evidence="4" type="ordered locus">Mboo_1894</name>
</gene>
<dbReference type="Proteomes" id="UP000002408">
    <property type="component" value="Chromosome"/>
</dbReference>
<accession>A7I9J8</accession>
<dbReference type="PANTHER" id="PTHR34137">
    <property type="entry name" value="EXODEOXYRIBONUCLEASE 7 SMALL SUBUNIT"/>
    <property type="match status" value="1"/>
</dbReference>
<dbReference type="GO" id="GO:0005829">
    <property type="term" value="C:cytosol"/>
    <property type="evidence" value="ECO:0007669"/>
    <property type="project" value="TreeGrafter"/>
</dbReference>
<dbReference type="EMBL" id="CP000780">
    <property type="protein sequence ID" value="ABS56409.1"/>
    <property type="molecule type" value="Genomic_DNA"/>
</dbReference>
<dbReference type="InterPro" id="IPR037004">
    <property type="entry name" value="Exonuc_VII_ssu_sf"/>
</dbReference>
<dbReference type="Pfam" id="PF02609">
    <property type="entry name" value="Exonuc_VII_S"/>
    <property type="match status" value="1"/>
</dbReference>
<evidence type="ECO:0000256" key="3">
    <source>
        <dbReference type="ARBA" id="ARBA00022801"/>
    </source>
</evidence>
<dbReference type="Gene3D" id="1.10.287.1040">
    <property type="entry name" value="Exonuclease VII, small subunit"/>
    <property type="match status" value="1"/>
</dbReference>
<dbReference type="HAMAP" id="MF_00337">
    <property type="entry name" value="Exonuc_7_S"/>
    <property type="match status" value="1"/>
</dbReference>
<dbReference type="NCBIfam" id="TIGR01280">
    <property type="entry name" value="xseB"/>
    <property type="match status" value="1"/>
</dbReference>
<keyword evidence="4" id="KW-0269">Exonuclease</keyword>
<dbReference type="STRING" id="456442.Mboo_1894"/>
<evidence type="ECO:0000256" key="2">
    <source>
        <dbReference type="ARBA" id="ARBA00022722"/>
    </source>
</evidence>
<dbReference type="PANTHER" id="PTHR34137:SF1">
    <property type="entry name" value="EXODEOXYRIBONUCLEASE 7 SMALL SUBUNIT"/>
    <property type="match status" value="1"/>
</dbReference>